<reference evidence="1 2" key="1">
    <citation type="journal article" date="2021" name="Genome Biol.">
        <title>AFLAP: assembly-free linkage analysis pipeline using k-mers from genome sequencing data.</title>
        <authorList>
            <person name="Fletcher K."/>
            <person name="Zhang L."/>
            <person name="Gil J."/>
            <person name="Han R."/>
            <person name="Cavanaugh K."/>
            <person name="Michelmore R."/>
        </authorList>
    </citation>
    <scope>NUCLEOTIDE SEQUENCE [LARGE SCALE GENOMIC DNA]</scope>
    <source>
        <strain evidence="1 2">SF5</strain>
    </source>
</reference>
<dbReference type="RefSeq" id="XP_067821080.1">
    <property type="nucleotide sequence ID" value="XM_067959883.1"/>
</dbReference>
<sequence>MVLTAQIPFNTSVADAKQACPSQCRNHRLIANNQTIRRADARAIHRVRLCYRDEAYRQRAEERTKNLIVDASSPTNSSTSVLLAKKALKYRKVYDRITNVNVNDPKFDVFEFLGVDWCKSTTTNSSGYV</sequence>
<keyword evidence="2" id="KW-1185">Reference proteome</keyword>
<dbReference type="Proteomes" id="UP000294530">
    <property type="component" value="Unassembled WGS sequence"/>
</dbReference>
<organism evidence="1 2">
    <name type="scientific">Bremia lactucae</name>
    <name type="common">Lettuce downy mildew</name>
    <dbReference type="NCBI Taxonomy" id="4779"/>
    <lineage>
        <taxon>Eukaryota</taxon>
        <taxon>Sar</taxon>
        <taxon>Stramenopiles</taxon>
        <taxon>Oomycota</taxon>
        <taxon>Peronosporomycetes</taxon>
        <taxon>Peronosporales</taxon>
        <taxon>Peronosporaceae</taxon>
        <taxon>Bremia</taxon>
    </lineage>
</organism>
<dbReference type="KEGG" id="blac:94345554"/>
<gene>
    <name evidence="1" type="ORF">CCR75_001782</name>
</gene>
<evidence type="ECO:0000313" key="2">
    <source>
        <dbReference type="Proteomes" id="UP000294530"/>
    </source>
</evidence>
<dbReference type="GeneID" id="94345554"/>
<comment type="caution">
    <text evidence="1">The sequence shown here is derived from an EMBL/GenBank/DDBJ whole genome shotgun (WGS) entry which is preliminary data.</text>
</comment>
<dbReference type="OrthoDB" id="76256at2759"/>
<evidence type="ECO:0000313" key="1">
    <source>
        <dbReference type="EMBL" id="TDH71581.1"/>
    </source>
</evidence>
<proteinExistence type="predicted"/>
<accession>A0A976IH14</accession>
<name>A0A976IH14_BRELC</name>
<dbReference type="AlphaFoldDB" id="A0A976IH14"/>
<protein>
    <submittedName>
        <fullName evidence="1">Uncharacterized protein</fullName>
    </submittedName>
</protein>
<dbReference type="EMBL" id="SHOA02000015">
    <property type="protein sequence ID" value="TDH71581.1"/>
    <property type="molecule type" value="Genomic_DNA"/>
</dbReference>